<dbReference type="Proteomes" id="UP001201812">
    <property type="component" value="Unassembled WGS sequence"/>
</dbReference>
<sequence>MRAAIDIARGAGRKVAFTLSDVFCINRHGGDFRILIGDGLIDILFANENELLALAEVDDFEAAVAKISAQVPVLVVTRSEKGAIAIPKRHPCRSPGADRSRGGGHDRRGRSVRCGLPAWAGPGLDAR</sequence>
<reference evidence="2" key="1">
    <citation type="submission" date="2022-01" db="EMBL/GenBank/DDBJ databases">
        <title>Genome Sequence Resource for Two Populations of Ditylenchus destructor, the Migratory Endoparasitic Phytonematode.</title>
        <authorList>
            <person name="Zhang H."/>
            <person name="Lin R."/>
            <person name="Xie B."/>
        </authorList>
    </citation>
    <scope>NUCLEOTIDE SEQUENCE</scope>
    <source>
        <strain evidence="2">BazhouSP</strain>
    </source>
</reference>
<dbReference type="Gene3D" id="3.40.1190.20">
    <property type="match status" value="1"/>
</dbReference>
<organism evidence="2 3">
    <name type="scientific">Ditylenchus destructor</name>
    <dbReference type="NCBI Taxonomy" id="166010"/>
    <lineage>
        <taxon>Eukaryota</taxon>
        <taxon>Metazoa</taxon>
        <taxon>Ecdysozoa</taxon>
        <taxon>Nematoda</taxon>
        <taxon>Chromadorea</taxon>
        <taxon>Rhabditida</taxon>
        <taxon>Tylenchina</taxon>
        <taxon>Tylenchomorpha</taxon>
        <taxon>Sphaerularioidea</taxon>
        <taxon>Anguinidae</taxon>
        <taxon>Anguininae</taxon>
        <taxon>Ditylenchus</taxon>
    </lineage>
</organism>
<proteinExistence type="predicted"/>
<dbReference type="SUPFAM" id="SSF53613">
    <property type="entry name" value="Ribokinase-like"/>
    <property type="match status" value="1"/>
</dbReference>
<dbReference type="AlphaFoldDB" id="A0AAD4MG83"/>
<evidence type="ECO:0000313" key="2">
    <source>
        <dbReference type="EMBL" id="KAI1693815.1"/>
    </source>
</evidence>
<evidence type="ECO:0000313" key="3">
    <source>
        <dbReference type="Proteomes" id="UP001201812"/>
    </source>
</evidence>
<accession>A0AAD4MG83</accession>
<comment type="caution">
    <text evidence="2">The sequence shown here is derived from an EMBL/GenBank/DDBJ whole genome shotgun (WGS) entry which is preliminary data.</text>
</comment>
<feature type="compositionally biased region" description="Basic and acidic residues" evidence="1">
    <location>
        <begin position="96"/>
        <end position="106"/>
    </location>
</feature>
<protein>
    <recommendedName>
        <fullName evidence="4">Carbohydrate kinase PfkB domain-containing protein</fullName>
    </recommendedName>
</protein>
<evidence type="ECO:0008006" key="4">
    <source>
        <dbReference type="Google" id="ProtNLM"/>
    </source>
</evidence>
<evidence type="ECO:0000256" key="1">
    <source>
        <dbReference type="SAM" id="MobiDB-lite"/>
    </source>
</evidence>
<dbReference type="InterPro" id="IPR029056">
    <property type="entry name" value="Ribokinase-like"/>
</dbReference>
<feature type="region of interest" description="Disordered" evidence="1">
    <location>
        <begin position="87"/>
        <end position="114"/>
    </location>
</feature>
<name>A0AAD4MG83_9BILA</name>
<gene>
    <name evidence="2" type="ORF">DdX_20460</name>
</gene>
<dbReference type="EMBL" id="JAKKPZ010000582">
    <property type="protein sequence ID" value="KAI1693815.1"/>
    <property type="molecule type" value="Genomic_DNA"/>
</dbReference>
<keyword evidence="3" id="KW-1185">Reference proteome</keyword>